<feature type="transmembrane region" description="Helical" evidence="1">
    <location>
        <begin position="120"/>
        <end position="141"/>
    </location>
</feature>
<keyword evidence="1" id="KW-0812">Transmembrane</keyword>
<evidence type="ECO:0000313" key="3">
    <source>
        <dbReference type="EMBL" id="MCX2974350.1"/>
    </source>
</evidence>
<keyword evidence="1" id="KW-0472">Membrane</keyword>
<keyword evidence="3" id="KW-0808">Transferase</keyword>
<dbReference type="PROSITE" id="PS50109">
    <property type="entry name" value="HIS_KIN"/>
    <property type="match status" value="1"/>
</dbReference>
<dbReference type="InterPro" id="IPR036890">
    <property type="entry name" value="HATPase_C_sf"/>
</dbReference>
<dbReference type="GO" id="GO:0016301">
    <property type="term" value="F:kinase activity"/>
    <property type="evidence" value="ECO:0007669"/>
    <property type="project" value="UniProtKB-KW"/>
</dbReference>
<dbReference type="Gene3D" id="3.30.565.10">
    <property type="entry name" value="Histidine kinase-like ATPase, C-terminal domain"/>
    <property type="match status" value="1"/>
</dbReference>
<feature type="transmembrane region" description="Helical" evidence="1">
    <location>
        <begin position="43"/>
        <end position="65"/>
    </location>
</feature>
<dbReference type="PANTHER" id="PTHR34220:SF7">
    <property type="entry name" value="SENSOR HISTIDINE KINASE YPDA"/>
    <property type="match status" value="1"/>
</dbReference>
<feature type="transmembrane region" description="Helical" evidence="1">
    <location>
        <begin position="12"/>
        <end position="37"/>
    </location>
</feature>
<dbReference type="InterPro" id="IPR005467">
    <property type="entry name" value="His_kinase_dom"/>
</dbReference>
<name>A0ABT3SWI0_9GAMM</name>
<feature type="transmembrane region" description="Helical" evidence="1">
    <location>
        <begin position="77"/>
        <end position="100"/>
    </location>
</feature>
<comment type="caution">
    <text evidence="3">The sequence shown here is derived from an EMBL/GenBank/DDBJ whole genome shotgun (WGS) entry which is preliminary data.</text>
</comment>
<keyword evidence="3" id="KW-0418">Kinase</keyword>
<dbReference type="InterPro" id="IPR010559">
    <property type="entry name" value="Sig_transdc_His_kin_internal"/>
</dbReference>
<dbReference type="SUPFAM" id="SSF55874">
    <property type="entry name" value="ATPase domain of HSP90 chaperone/DNA topoisomerase II/histidine kinase"/>
    <property type="match status" value="1"/>
</dbReference>
<dbReference type="InterPro" id="IPR050640">
    <property type="entry name" value="Bact_2-comp_sensor_kinase"/>
</dbReference>
<dbReference type="Proteomes" id="UP001143307">
    <property type="component" value="Unassembled WGS sequence"/>
</dbReference>
<dbReference type="InterPro" id="IPR003594">
    <property type="entry name" value="HATPase_dom"/>
</dbReference>
<protein>
    <submittedName>
        <fullName evidence="3">Sensor histidine kinase</fullName>
    </submittedName>
</protein>
<dbReference type="SMART" id="SM00387">
    <property type="entry name" value="HATPase_c"/>
    <property type="match status" value="1"/>
</dbReference>
<evidence type="ECO:0000259" key="2">
    <source>
        <dbReference type="PROSITE" id="PS50109"/>
    </source>
</evidence>
<dbReference type="PANTHER" id="PTHR34220">
    <property type="entry name" value="SENSOR HISTIDINE KINASE YPDA"/>
    <property type="match status" value="1"/>
</dbReference>
<keyword evidence="1" id="KW-1133">Transmembrane helix</keyword>
<keyword evidence="4" id="KW-1185">Reference proteome</keyword>
<feature type="domain" description="Histidine kinase" evidence="2">
    <location>
        <begin position="159"/>
        <end position="359"/>
    </location>
</feature>
<dbReference type="Pfam" id="PF06580">
    <property type="entry name" value="His_kinase"/>
    <property type="match status" value="1"/>
</dbReference>
<reference evidence="3" key="1">
    <citation type="submission" date="2019-02" db="EMBL/GenBank/DDBJ databases">
        <authorList>
            <person name="Li S.-H."/>
        </authorList>
    </citation>
    <scope>NUCLEOTIDE SEQUENCE</scope>
    <source>
        <strain evidence="3">IMCC8485</strain>
    </source>
</reference>
<dbReference type="Pfam" id="PF02518">
    <property type="entry name" value="HATPase_c"/>
    <property type="match status" value="1"/>
</dbReference>
<organism evidence="3 4">
    <name type="scientific">Candidatus Seongchinamella marina</name>
    <dbReference type="NCBI Taxonomy" id="2518990"/>
    <lineage>
        <taxon>Bacteria</taxon>
        <taxon>Pseudomonadati</taxon>
        <taxon>Pseudomonadota</taxon>
        <taxon>Gammaproteobacteria</taxon>
        <taxon>Cellvibrionales</taxon>
        <taxon>Halieaceae</taxon>
        <taxon>Seongchinamella</taxon>
    </lineage>
</organism>
<proteinExistence type="predicted"/>
<dbReference type="EMBL" id="SHNP01000004">
    <property type="protein sequence ID" value="MCX2974350.1"/>
    <property type="molecule type" value="Genomic_DNA"/>
</dbReference>
<evidence type="ECO:0000256" key="1">
    <source>
        <dbReference type="SAM" id="Phobius"/>
    </source>
</evidence>
<sequence>MNMQVLLKDKRHLFWMLQFAGWSGWAMSFYLGIIVWGKPPEHYYLYLPFIATVGMLLTLVLRALYRHMWEMEITRRIVAIAAGSYAAGLVWMAVRGTVFYNMYPEERKVTEERGMELLSYFDGAVSAFWVMLVWSALYFGIKNYMATQELRERSLKAISMAHEAQLKMLRYQLNPHFLFNTLNAISTLVLDRDNELANVMVTRLSRFLRYTLDNDPMLRVTVTEEVEALRLYLDIEKVRFDERLQLHFQVEEQASQALMPSLLLQPLVENSIKYAVSQAIHGGSITVSARVDGESLCLQVIDDGPGVDLNKKEPSKGGGVGLSNCRERLKEMYNSRQSFELSTTNPHGLTISICIPLEFGSRAL</sequence>
<accession>A0ABT3SWI0</accession>
<dbReference type="RefSeq" id="WP_279253133.1">
    <property type="nucleotide sequence ID" value="NZ_SHNP01000004.1"/>
</dbReference>
<gene>
    <name evidence="3" type="ORF">EYC87_12220</name>
</gene>
<evidence type="ECO:0000313" key="4">
    <source>
        <dbReference type="Proteomes" id="UP001143307"/>
    </source>
</evidence>